<protein>
    <recommendedName>
        <fullName evidence="3">Serine-threonine/tyrosine-protein kinase catalytic domain-containing protein</fullName>
    </recommendedName>
</protein>
<accession>A0A5J5C6Y6</accession>
<dbReference type="InterPro" id="IPR011009">
    <property type="entry name" value="Kinase-like_dom_sf"/>
</dbReference>
<organism evidence="1 2">
    <name type="scientific">Nyssa sinensis</name>
    <dbReference type="NCBI Taxonomy" id="561372"/>
    <lineage>
        <taxon>Eukaryota</taxon>
        <taxon>Viridiplantae</taxon>
        <taxon>Streptophyta</taxon>
        <taxon>Embryophyta</taxon>
        <taxon>Tracheophyta</taxon>
        <taxon>Spermatophyta</taxon>
        <taxon>Magnoliopsida</taxon>
        <taxon>eudicotyledons</taxon>
        <taxon>Gunneridae</taxon>
        <taxon>Pentapetalae</taxon>
        <taxon>asterids</taxon>
        <taxon>Cornales</taxon>
        <taxon>Nyssaceae</taxon>
        <taxon>Nyssa</taxon>
    </lineage>
</organism>
<dbReference type="SUPFAM" id="SSF56112">
    <property type="entry name" value="Protein kinase-like (PK-like)"/>
    <property type="match status" value="1"/>
</dbReference>
<proteinExistence type="predicted"/>
<dbReference type="EMBL" id="CM018031">
    <property type="protein sequence ID" value="KAA8549391.1"/>
    <property type="molecule type" value="Genomic_DNA"/>
</dbReference>
<name>A0A5J5C6Y6_9ASTE</name>
<sequence length="237" mass="26895">MDGQVSTQGDVYSYGILLLEIFTGRRPTDELFKDDLNLHKFAKMVLPGQVMEIVDQSILHGKTGAAENLIESLSSWTSEQIGCLISVLKVGVKCSAESPRDRMNTREVTLELLLIRDKFLGIEMHEEELRSPVNRRPTNELFQDNFNLHTFAKMALPGRVMVIVDESLLYENIEERKMKIERSSSLTSKQIECLILMLQVGVKCSAASPRDRMTMREVALTVNTAFSKRQLSWSRNA</sequence>
<dbReference type="AlphaFoldDB" id="A0A5J5C6Y6"/>
<evidence type="ECO:0000313" key="1">
    <source>
        <dbReference type="EMBL" id="KAA8549391.1"/>
    </source>
</evidence>
<dbReference type="Gene3D" id="1.10.510.10">
    <property type="entry name" value="Transferase(Phosphotransferase) domain 1"/>
    <property type="match status" value="2"/>
</dbReference>
<dbReference type="Proteomes" id="UP000325577">
    <property type="component" value="Linkage Group LG0"/>
</dbReference>
<dbReference type="OrthoDB" id="1985874at2759"/>
<dbReference type="PANTHER" id="PTHR48055:SF55">
    <property type="entry name" value="PROTEIN KINASE DOMAIN-CONTAINING PROTEIN"/>
    <property type="match status" value="1"/>
</dbReference>
<gene>
    <name evidence="1" type="ORF">F0562_001075</name>
</gene>
<dbReference type="InterPro" id="IPR051564">
    <property type="entry name" value="LRR_receptor-like_kinase"/>
</dbReference>
<evidence type="ECO:0000313" key="2">
    <source>
        <dbReference type="Proteomes" id="UP000325577"/>
    </source>
</evidence>
<evidence type="ECO:0008006" key="3">
    <source>
        <dbReference type="Google" id="ProtNLM"/>
    </source>
</evidence>
<keyword evidence="2" id="KW-1185">Reference proteome</keyword>
<dbReference type="PANTHER" id="PTHR48055">
    <property type="entry name" value="LEUCINE-RICH REPEAT RECEPTOR PROTEIN KINASE EMS1"/>
    <property type="match status" value="1"/>
</dbReference>
<reference evidence="1 2" key="1">
    <citation type="submission" date="2019-09" db="EMBL/GenBank/DDBJ databases">
        <title>A chromosome-level genome assembly of the Chinese tupelo Nyssa sinensis.</title>
        <authorList>
            <person name="Yang X."/>
            <person name="Kang M."/>
            <person name="Yang Y."/>
            <person name="Xiong H."/>
            <person name="Wang M."/>
            <person name="Zhang Z."/>
            <person name="Wang Z."/>
            <person name="Wu H."/>
            <person name="Ma T."/>
            <person name="Liu J."/>
            <person name="Xi Z."/>
        </authorList>
    </citation>
    <scope>NUCLEOTIDE SEQUENCE [LARGE SCALE GENOMIC DNA]</scope>
    <source>
        <strain evidence="1">J267</strain>
        <tissue evidence="1">Leaf</tissue>
    </source>
</reference>
<dbReference type="GO" id="GO:0016020">
    <property type="term" value="C:membrane"/>
    <property type="evidence" value="ECO:0007669"/>
    <property type="project" value="TreeGrafter"/>
</dbReference>